<protein>
    <recommendedName>
        <fullName evidence="3">DUF3139 domain-containing protein</fullName>
    </recommendedName>
</protein>
<dbReference type="RefSeq" id="WP_005607674.1">
    <property type="nucleotide sequence ID" value="NZ_CP102283.1"/>
</dbReference>
<proteinExistence type="predicted"/>
<dbReference type="STRING" id="638301.HMPREF0444_1325"/>
<accession>C8NHD0</accession>
<dbReference type="GeneID" id="78412073"/>
<sequence length="95" mass="11361">MLGIVIGVILLIFLQALIANITTPKVEIVEDVEYIRKFPKEHYKIDNLKDDIIIGKYHPSGNYYFVVYNEDSKDFDIKKVEEKDWEHQEINRYER</sequence>
<comment type="caution">
    <text evidence="1">The sequence shown here is derived from an EMBL/GenBank/DDBJ whole genome shotgun (WGS) entry which is preliminary data.</text>
</comment>
<dbReference type="Proteomes" id="UP000005926">
    <property type="component" value="Unassembled WGS sequence"/>
</dbReference>
<name>C8NHD0_9LACT</name>
<evidence type="ECO:0000313" key="2">
    <source>
        <dbReference type="Proteomes" id="UP000005926"/>
    </source>
</evidence>
<evidence type="ECO:0000313" key="1">
    <source>
        <dbReference type="EMBL" id="EEW37107.1"/>
    </source>
</evidence>
<evidence type="ECO:0008006" key="3">
    <source>
        <dbReference type="Google" id="ProtNLM"/>
    </source>
</evidence>
<organism evidence="1 2">
    <name type="scientific">Granulicatella adiacens ATCC 49175</name>
    <dbReference type="NCBI Taxonomy" id="638301"/>
    <lineage>
        <taxon>Bacteria</taxon>
        <taxon>Bacillati</taxon>
        <taxon>Bacillota</taxon>
        <taxon>Bacilli</taxon>
        <taxon>Lactobacillales</taxon>
        <taxon>Carnobacteriaceae</taxon>
        <taxon>Granulicatella</taxon>
    </lineage>
</organism>
<dbReference type="HOGENOM" id="CLU_2368920_0_0_9"/>
<dbReference type="AlphaFoldDB" id="C8NHD0"/>
<gene>
    <name evidence="1" type="ORF">HMPREF0444_1325</name>
</gene>
<dbReference type="EMBL" id="ACKZ01000020">
    <property type="protein sequence ID" value="EEW37107.1"/>
    <property type="molecule type" value="Genomic_DNA"/>
</dbReference>
<keyword evidence="2" id="KW-1185">Reference proteome</keyword>
<reference evidence="1 2" key="1">
    <citation type="submission" date="2009-08" db="EMBL/GenBank/DDBJ databases">
        <authorList>
            <person name="Muzny D."/>
            <person name="Qin X."/>
            <person name="Deng J."/>
            <person name="Jiang H."/>
            <person name="Liu Y."/>
            <person name="Qu J."/>
            <person name="Song X.-Z."/>
            <person name="Zhang L."/>
            <person name="Thornton R."/>
            <person name="Coyle M."/>
            <person name="Francisco L."/>
            <person name="Jackson L."/>
            <person name="Javaid M."/>
            <person name="Korchina V."/>
            <person name="Kovar C."/>
            <person name="Mata R."/>
            <person name="Mathew T."/>
            <person name="Ngo R."/>
            <person name="Nguyen L."/>
            <person name="Nguyen N."/>
            <person name="Okwuonu G."/>
            <person name="Ongeri F."/>
            <person name="Pham C."/>
            <person name="Simmons D."/>
            <person name="Wilczek-Boney K."/>
            <person name="Hale W."/>
            <person name="Jakkamsetti A."/>
            <person name="Pham P."/>
            <person name="Ruth R."/>
            <person name="San Lucas F."/>
            <person name="Warren J."/>
            <person name="Zhang J."/>
            <person name="Zhao Z."/>
            <person name="Zhou C."/>
            <person name="Zhu D."/>
            <person name="Lee S."/>
            <person name="Bess C."/>
            <person name="Blankenburg K."/>
            <person name="Forbes L."/>
            <person name="Fu Q."/>
            <person name="Gubbala S."/>
            <person name="Hirani K."/>
            <person name="Jayaseelan J.C."/>
            <person name="Lara F."/>
            <person name="Munidasa M."/>
            <person name="Palculict T."/>
            <person name="Patil S."/>
            <person name="Pu L.-L."/>
            <person name="Saada N."/>
            <person name="Tang L."/>
            <person name="Weissenberger G."/>
            <person name="Zhu Y."/>
            <person name="Hemphill L."/>
            <person name="Shang Y."/>
            <person name="Youmans B."/>
            <person name="Ayvaz T."/>
            <person name="Ross M."/>
            <person name="Santibanez J."/>
            <person name="Aqrawi P."/>
            <person name="Gross S."/>
            <person name="Joshi V."/>
            <person name="Fowler G."/>
            <person name="Nazareth L."/>
            <person name="Reid J."/>
            <person name="Worley K."/>
            <person name="Petrosino J."/>
            <person name="Highlander S."/>
            <person name="Gibbs R."/>
        </authorList>
    </citation>
    <scope>NUCLEOTIDE SEQUENCE [LARGE SCALE GENOMIC DNA]</scope>
    <source>
        <strain evidence="1 2">ATCC 49175</strain>
    </source>
</reference>